<dbReference type="SUPFAM" id="SSF53850">
    <property type="entry name" value="Periplasmic binding protein-like II"/>
    <property type="match status" value="1"/>
</dbReference>
<dbReference type="RefSeq" id="WP_083520438.1">
    <property type="nucleotide sequence ID" value="NZ_PDEA01000001.1"/>
</dbReference>
<protein>
    <submittedName>
        <fullName evidence="6">LysR family transcriptional regulator</fullName>
    </submittedName>
</protein>
<evidence type="ECO:0000259" key="5">
    <source>
        <dbReference type="PROSITE" id="PS50931"/>
    </source>
</evidence>
<keyword evidence="7" id="KW-1185">Reference proteome</keyword>
<dbReference type="InterPro" id="IPR000847">
    <property type="entry name" value="LysR_HTH_N"/>
</dbReference>
<dbReference type="Proteomes" id="UP000220246">
    <property type="component" value="Unassembled WGS sequence"/>
</dbReference>
<sequence>MVKTDTGAGIGPATANSRVLQEAAVRYFLEVVRTGSIKEAATRLNVAPSAVSRQIARLESDLDTLLFERRSRGMVPNSAGELLAAHARRVEQDIERVTSEIQSLRGMRTGQVRIASVEGFAHDFIPTLIAQFQRRYEGVVFRLEVCSQGDVARRVRDGEVDIGITLSSVPEPDIRVELRHPCPIMAVLGEKHPLASRPQLSLREVTAYPLVLPLKSSTLRQLLDISCSRQGLRYRQVLVSNHADALVSYAAASELGVAFYGELSVRTRRGGNAVRAVPLRDREMNERYLEVQTLAGRNLQEAVHAFVQYLVAAIRADGDEGGGDAGDMDNAADGRLPGA</sequence>
<dbReference type="SUPFAM" id="SSF46785">
    <property type="entry name" value="Winged helix' DNA-binding domain"/>
    <property type="match status" value="1"/>
</dbReference>
<dbReference type="FunFam" id="1.10.10.10:FF:000001">
    <property type="entry name" value="LysR family transcriptional regulator"/>
    <property type="match status" value="1"/>
</dbReference>
<dbReference type="Pfam" id="PF00126">
    <property type="entry name" value="HTH_1"/>
    <property type="match status" value="1"/>
</dbReference>
<evidence type="ECO:0000256" key="2">
    <source>
        <dbReference type="ARBA" id="ARBA00023015"/>
    </source>
</evidence>
<dbReference type="GeneID" id="80802810"/>
<dbReference type="GO" id="GO:0005829">
    <property type="term" value="C:cytosol"/>
    <property type="evidence" value="ECO:0007669"/>
    <property type="project" value="TreeGrafter"/>
</dbReference>
<dbReference type="PANTHER" id="PTHR30419:SF8">
    <property type="entry name" value="NITROGEN ASSIMILATION TRANSCRIPTIONAL ACTIVATOR-RELATED"/>
    <property type="match status" value="1"/>
</dbReference>
<dbReference type="PANTHER" id="PTHR30419">
    <property type="entry name" value="HTH-TYPE TRANSCRIPTIONAL REGULATOR YBHD"/>
    <property type="match status" value="1"/>
</dbReference>
<dbReference type="Gene3D" id="1.10.10.10">
    <property type="entry name" value="Winged helix-like DNA-binding domain superfamily/Winged helix DNA-binding domain"/>
    <property type="match status" value="1"/>
</dbReference>
<dbReference type="Gene3D" id="3.40.190.290">
    <property type="match status" value="1"/>
</dbReference>
<dbReference type="STRING" id="1219032.GCA_001515545_02005"/>
<proteinExistence type="inferred from homology"/>
<dbReference type="GO" id="GO:0003700">
    <property type="term" value="F:DNA-binding transcription factor activity"/>
    <property type="evidence" value="ECO:0007669"/>
    <property type="project" value="InterPro"/>
</dbReference>
<evidence type="ECO:0000256" key="4">
    <source>
        <dbReference type="ARBA" id="ARBA00023163"/>
    </source>
</evidence>
<dbReference type="EMBL" id="PDEA01000001">
    <property type="protein sequence ID" value="PEH90479.1"/>
    <property type="molecule type" value="Genomic_DNA"/>
</dbReference>
<evidence type="ECO:0000313" key="7">
    <source>
        <dbReference type="Proteomes" id="UP000220246"/>
    </source>
</evidence>
<keyword evidence="3" id="KW-0238">DNA-binding</keyword>
<dbReference type="PROSITE" id="PS50931">
    <property type="entry name" value="HTH_LYSR"/>
    <property type="match status" value="1"/>
</dbReference>
<dbReference type="Pfam" id="PF03466">
    <property type="entry name" value="LysR_substrate"/>
    <property type="match status" value="1"/>
</dbReference>
<evidence type="ECO:0000256" key="1">
    <source>
        <dbReference type="ARBA" id="ARBA00009437"/>
    </source>
</evidence>
<name>A0A2A7UYR4_COMTR</name>
<dbReference type="GO" id="GO:0003677">
    <property type="term" value="F:DNA binding"/>
    <property type="evidence" value="ECO:0007669"/>
    <property type="project" value="UniProtKB-KW"/>
</dbReference>
<dbReference type="InterPro" id="IPR036390">
    <property type="entry name" value="WH_DNA-bd_sf"/>
</dbReference>
<dbReference type="OrthoDB" id="8839922at2"/>
<comment type="similarity">
    <text evidence="1">Belongs to the LysR transcriptional regulatory family.</text>
</comment>
<comment type="caution">
    <text evidence="6">The sequence shown here is derived from an EMBL/GenBank/DDBJ whole genome shotgun (WGS) entry which is preliminary data.</text>
</comment>
<dbReference type="AlphaFoldDB" id="A0A2A7UYR4"/>
<dbReference type="InterPro" id="IPR050950">
    <property type="entry name" value="HTH-type_LysR_regulators"/>
</dbReference>
<accession>A0A2A7UYR4</accession>
<gene>
    <name evidence="6" type="ORF">CRM82_19450</name>
</gene>
<evidence type="ECO:0000256" key="3">
    <source>
        <dbReference type="ARBA" id="ARBA00023125"/>
    </source>
</evidence>
<organism evidence="6 7">
    <name type="scientific">Comamonas terrigena</name>
    <dbReference type="NCBI Taxonomy" id="32013"/>
    <lineage>
        <taxon>Bacteria</taxon>
        <taxon>Pseudomonadati</taxon>
        <taxon>Pseudomonadota</taxon>
        <taxon>Betaproteobacteria</taxon>
        <taxon>Burkholderiales</taxon>
        <taxon>Comamonadaceae</taxon>
        <taxon>Comamonas</taxon>
    </lineage>
</organism>
<dbReference type="InterPro" id="IPR036388">
    <property type="entry name" value="WH-like_DNA-bd_sf"/>
</dbReference>
<evidence type="ECO:0000313" key="6">
    <source>
        <dbReference type="EMBL" id="PEH90479.1"/>
    </source>
</evidence>
<keyword evidence="2" id="KW-0805">Transcription regulation</keyword>
<feature type="domain" description="HTH lysR-type" evidence="5">
    <location>
        <begin position="26"/>
        <end position="77"/>
    </location>
</feature>
<reference evidence="7" key="1">
    <citation type="submission" date="2017-09" db="EMBL/GenBank/DDBJ databases">
        <title>FDA dAtabase for Regulatory Grade micrObial Sequences (FDA-ARGOS): Supporting development and validation of Infectious Disease Dx tests.</title>
        <authorList>
            <person name="Minogue T."/>
            <person name="Wolcott M."/>
            <person name="Wasieloski L."/>
            <person name="Aguilar W."/>
            <person name="Moore D."/>
            <person name="Tallon L."/>
            <person name="Sadzewicz L."/>
            <person name="Ott S."/>
            <person name="Zhao X."/>
            <person name="Nagaraj S."/>
            <person name="Vavikolanu K."/>
            <person name="Aluvathingal J."/>
            <person name="Nadendla S."/>
            <person name="Sichtig H."/>
        </authorList>
    </citation>
    <scope>NUCLEOTIDE SEQUENCE [LARGE SCALE GENOMIC DNA]</scope>
    <source>
        <strain evidence="7">FDAARGOS_394</strain>
    </source>
</reference>
<keyword evidence="4" id="KW-0804">Transcription</keyword>
<dbReference type="InterPro" id="IPR005119">
    <property type="entry name" value="LysR_subst-bd"/>
</dbReference>